<dbReference type="EMBL" id="JACHDE010000015">
    <property type="protein sequence ID" value="MBB5403716.1"/>
    <property type="molecule type" value="Genomic_DNA"/>
</dbReference>
<evidence type="ECO:0000313" key="4">
    <source>
        <dbReference type="Proteomes" id="UP000592820"/>
    </source>
</evidence>
<feature type="signal peptide" evidence="2">
    <location>
        <begin position="1"/>
        <end position="21"/>
    </location>
</feature>
<evidence type="ECO:0000313" key="3">
    <source>
        <dbReference type="EMBL" id="MBB5403716.1"/>
    </source>
</evidence>
<dbReference type="SUPFAM" id="SSF51445">
    <property type="entry name" value="(Trans)glycosidases"/>
    <property type="match status" value="1"/>
</dbReference>
<dbReference type="InterPro" id="IPR017853">
    <property type="entry name" value="GH"/>
</dbReference>
<dbReference type="Proteomes" id="UP000592820">
    <property type="component" value="Unassembled WGS sequence"/>
</dbReference>
<dbReference type="RefSeq" id="WP_221314107.1">
    <property type="nucleotide sequence ID" value="NZ_JACHDE010000015.1"/>
</dbReference>
<keyword evidence="2" id="KW-0732">Signal</keyword>
<feature type="region of interest" description="Disordered" evidence="1">
    <location>
        <begin position="32"/>
        <end position="58"/>
    </location>
</feature>
<dbReference type="PROSITE" id="PS51257">
    <property type="entry name" value="PROKAR_LIPOPROTEIN"/>
    <property type="match status" value="1"/>
</dbReference>
<name>A0A7W8LB44_9BURK</name>
<evidence type="ECO:0000256" key="1">
    <source>
        <dbReference type="SAM" id="MobiDB-lite"/>
    </source>
</evidence>
<proteinExistence type="predicted"/>
<feature type="compositionally biased region" description="Low complexity" evidence="1">
    <location>
        <begin position="36"/>
        <end position="50"/>
    </location>
</feature>
<feature type="chain" id="PRO_5031356733" description="Glycoside hydrolase family 5 domain-containing protein" evidence="2">
    <location>
        <begin position="22"/>
        <end position="761"/>
    </location>
</feature>
<accession>A0A7W8LB44</accession>
<evidence type="ECO:0000256" key="2">
    <source>
        <dbReference type="SAM" id="SignalP"/>
    </source>
</evidence>
<reference evidence="3 4" key="1">
    <citation type="submission" date="2020-08" db="EMBL/GenBank/DDBJ databases">
        <title>Genomic Encyclopedia of Type Strains, Phase IV (KMG-V): Genome sequencing to study the core and pangenomes of soil and plant-associated prokaryotes.</title>
        <authorList>
            <person name="Whitman W."/>
        </authorList>
    </citation>
    <scope>NUCLEOTIDE SEQUENCE [LARGE SCALE GENOMIC DNA]</scope>
    <source>
        <strain evidence="3 4">JPY162</strain>
    </source>
</reference>
<evidence type="ECO:0008006" key="5">
    <source>
        <dbReference type="Google" id="ProtNLM"/>
    </source>
</evidence>
<protein>
    <recommendedName>
        <fullName evidence="5">Glycoside hydrolase family 5 domain-containing protein</fullName>
    </recommendedName>
</protein>
<dbReference type="PROSITE" id="PS51318">
    <property type="entry name" value="TAT"/>
    <property type="match status" value="1"/>
</dbReference>
<dbReference type="InterPro" id="IPR006311">
    <property type="entry name" value="TAT_signal"/>
</dbReference>
<comment type="caution">
    <text evidence="3">The sequence shown here is derived from an EMBL/GenBank/DDBJ whole genome shotgun (WGS) entry which is preliminary data.</text>
</comment>
<gene>
    <name evidence="3" type="ORF">HDG41_005806</name>
</gene>
<dbReference type="AlphaFoldDB" id="A0A7W8LB44"/>
<organism evidence="3 4">
    <name type="scientific">Paraburkholderia youngii</name>
    <dbReference type="NCBI Taxonomy" id="2782701"/>
    <lineage>
        <taxon>Bacteria</taxon>
        <taxon>Pseudomonadati</taxon>
        <taxon>Pseudomonadota</taxon>
        <taxon>Betaproteobacteria</taxon>
        <taxon>Burkholderiales</taxon>
        <taxon>Burkholderiaceae</taxon>
        <taxon>Paraburkholderia</taxon>
    </lineage>
</organism>
<sequence>MINRRRFLGCLTAAASSYVLVACGGGSNSDATAPGSNSSAAKANASVSTSPNGTTTPPAASIVDASGIVWTTSNGYIYRNGTKDPYSYNVTMLLWYNGSVFQQNTSGDYYVWLGTGWTNSVDPRLIAANGTTSANGTTTPPASAIVDASGSVWMTANGYIYRNGTKDPYSYNVVMLLWYNGSVYQQNTSGDFYQWIGSGWTPASNPCLGGTSANGTTTPPAASIVDASGIVWMTSNGYIYRNGIKDPYSYNVALLLWYNGSVYQQNTGGDFYKWLGTGWTPSVDPRVGGNISANGTTTPPATSIIDASGIVWTTSNGYIYRNGTKDPYSYNVTMLLWYNGSVYQENTSGNFYQWLGSGWTSCIDPRLGGTSADGTTIPSAAYIIDKSSNIWTLSNGYIYKNKVKDPSSSNVSLLLWYGGMIYQSGTGGQFSVLTWNGNWLPCTDPRIAAAATPGAFYGINGHYDYTFTPAQVVGALRALGCTTYRVGVFNTPTQINALVALASAFKSAGLTLFPLVEYGLRDTNNNLYTSESAAYQASFSGAAAIATALAPYGVTMYECGNELTRDGAIILNSATAGTGRGDFNNANWPIMRGAMRGMIDGIKSVQPNAKCGINFCVADIAASDMLWDGLQPNGTSGYPKVRWDITTWHNYQPYGDIFDVGSDGAGPGFNLPIYCKARYGVPFIISEWNAAPEDTEAFRATYVSQQLGEFYAARKTSAVQSVMYYDLTSGDQTFGIVSNSLVPIQPTYGAFQSFVAANPDT</sequence>